<dbReference type="OrthoDB" id="9814966at2"/>
<comment type="caution">
    <text evidence="3">The sequence shown here is derived from an EMBL/GenBank/DDBJ whole genome shotgun (WGS) entry which is preliminary data.</text>
</comment>
<dbReference type="AlphaFoldDB" id="A0A2S9JB51"/>
<keyword evidence="3" id="KW-0378">Hydrolase</keyword>
<dbReference type="InterPro" id="IPR000073">
    <property type="entry name" value="AB_hydrolase_1"/>
</dbReference>
<sequence length="244" mass="26690">MSKLMLAALIGTSMATPAFADATNVVLVHGATMDASGWRPVYDILRAKGLKVSAVQLPHTSLADDITATRLILKQQKGPTVLVGHSYGGAVITEAGTEEVVKALVYVAALEPDKGENLTELSQRYPMKIDMEMLDAHTFVPSPATYHDTIAADLPKDVTDFMSASSKPMTVETYQERFNQAAWHEKPSFGIVTTEDRVIPPELLRWTYERAGTKTTDIKSSHMVYMSHPQETADVILQAVKSVN</sequence>
<evidence type="ECO:0000313" key="3">
    <source>
        <dbReference type="EMBL" id="PRD49989.1"/>
    </source>
</evidence>
<accession>A0A2S9JB51</accession>
<feature type="signal peptide" evidence="1">
    <location>
        <begin position="1"/>
        <end position="20"/>
    </location>
</feature>
<reference evidence="3 4" key="1">
    <citation type="submission" date="2018-02" db="EMBL/GenBank/DDBJ databases">
        <title>The draft genome of Phyllobacterium myrsinacearum DSM5892.</title>
        <authorList>
            <person name="Li L."/>
            <person name="Liu L."/>
            <person name="Zhang X."/>
            <person name="Wang T."/>
        </authorList>
    </citation>
    <scope>NUCLEOTIDE SEQUENCE [LARGE SCALE GENOMIC DNA]</scope>
    <source>
        <strain evidence="3 4">DSM 5892</strain>
    </source>
</reference>
<dbReference type="GO" id="GO:0016787">
    <property type="term" value="F:hydrolase activity"/>
    <property type="evidence" value="ECO:0007669"/>
    <property type="project" value="UniProtKB-KW"/>
</dbReference>
<dbReference type="Proteomes" id="UP000238563">
    <property type="component" value="Unassembled WGS sequence"/>
</dbReference>
<proteinExistence type="predicted"/>
<gene>
    <name evidence="3" type="ORF">C5750_24090</name>
</gene>
<dbReference type="RefSeq" id="WP_105737747.1">
    <property type="nucleotide sequence ID" value="NZ_PVBT01000009.1"/>
</dbReference>
<dbReference type="Gene3D" id="3.40.50.1820">
    <property type="entry name" value="alpha/beta hydrolase"/>
    <property type="match status" value="1"/>
</dbReference>
<organism evidence="3 4">
    <name type="scientific">Phyllobacterium myrsinacearum</name>
    <dbReference type="NCBI Taxonomy" id="28101"/>
    <lineage>
        <taxon>Bacteria</taxon>
        <taxon>Pseudomonadati</taxon>
        <taxon>Pseudomonadota</taxon>
        <taxon>Alphaproteobacteria</taxon>
        <taxon>Hyphomicrobiales</taxon>
        <taxon>Phyllobacteriaceae</taxon>
        <taxon>Phyllobacterium</taxon>
    </lineage>
</organism>
<keyword evidence="4" id="KW-1185">Reference proteome</keyword>
<dbReference type="InterPro" id="IPR052897">
    <property type="entry name" value="Sec-Metab_Biosynth_Hydrolase"/>
</dbReference>
<keyword evidence="1" id="KW-0732">Signal</keyword>
<feature type="chain" id="PRO_5015487087" evidence="1">
    <location>
        <begin position="21"/>
        <end position="244"/>
    </location>
</feature>
<dbReference type="PANTHER" id="PTHR37017:SF11">
    <property type="entry name" value="ESTERASE_LIPASE_THIOESTERASE DOMAIN-CONTAINING PROTEIN"/>
    <property type="match status" value="1"/>
</dbReference>
<dbReference type="SUPFAM" id="SSF53474">
    <property type="entry name" value="alpha/beta-Hydrolases"/>
    <property type="match status" value="1"/>
</dbReference>
<feature type="domain" description="AB hydrolase-1" evidence="2">
    <location>
        <begin position="25"/>
        <end position="235"/>
    </location>
</feature>
<evidence type="ECO:0000259" key="2">
    <source>
        <dbReference type="Pfam" id="PF12697"/>
    </source>
</evidence>
<protein>
    <submittedName>
        <fullName evidence="3">Alpha/beta hydrolase</fullName>
    </submittedName>
</protein>
<evidence type="ECO:0000313" key="4">
    <source>
        <dbReference type="Proteomes" id="UP000238563"/>
    </source>
</evidence>
<dbReference type="Pfam" id="PF12697">
    <property type="entry name" value="Abhydrolase_6"/>
    <property type="match status" value="1"/>
</dbReference>
<dbReference type="InterPro" id="IPR029058">
    <property type="entry name" value="AB_hydrolase_fold"/>
</dbReference>
<name>A0A2S9JB51_9HYPH</name>
<dbReference type="PANTHER" id="PTHR37017">
    <property type="entry name" value="AB HYDROLASE-1 DOMAIN-CONTAINING PROTEIN-RELATED"/>
    <property type="match status" value="1"/>
</dbReference>
<evidence type="ECO:0000256" key="1">
    <source>
        <dbReference type="SAM" id="SignalP"/>
    </source>
</evidence>
<dbReference type="EMBL" id="PVBT01000009">
    <property type="protein sequence ID" value="PRD49989.1"/>
    <property type="molecule type" value="Genomic_DNA"/>
</dbReference>